<sequence length="179" mass="18780">MKSIWVLLVTMFLFGCSAVATVAGKTEERQLSEFERIEVGGLVNVVLVKGTSPKAKVNAFGIDIEDIVTEVSEGVLTVTTRGFHSGEAILVTVNYTNLSGIKTAGSATIGTDGEIVGDHLDVWITDSADADLEVNVGRLSAKMEDSGNLRLTGHAKRQSIVSNGSAGSLNNAGLQVSED</sequence>
<comment type="caution">
    <text evidence="3">The sequence shown here is derived from an EMBL/GenBank/DDBJ whole genome shotgun (WGS) entry which is preliminary data.</text>
</comment>
<dbReference type="PROSITE" id="PS51257">
    <property type="entry name" value="PROKAR_LIPOPROTEIN"/>
    <property type="match status" value="1"/>
</dbReference>
<dbReference type="Gene3D" id="2.160.20.120">
    <property type="match status" value="1"/>
</dbReference>
<dbReference type="InterPro" id="IPR021255">
    <property type="entry name" value="DUF2807"/>
</dbReference>
<dbReference type="Pfam" id="PF10988">
    <property type="entry name" value="DUF2807"/>
    <property type="match status" value="1"/>
</dbReference>
<gene>
    <name evidence="3" type="ORF">AC626_12030</name>
</gene>
<evidence type="ECO:0000313" key="3">
    <source>
        <dbReference type="EMBL" id="KNC67236.1"/>
    </source>
</evidence>
<evidence type="ECO:0000256" key="1">
    <source>
        <dbReference type="SAM" id="SignalP"/>
    </source>
</evidence>
<feature type="domain" description="Putative auto-transporter adhesin head GIN" evidence="2">
    <location>
        <begin position="33"/>
        <end position="177"/>
    </location>
</feature>
<feature type="signal peptide" evidence="1">
    <location>
        <begin position="1"/>
        <end position="22"/>
    </location>
</feature>
<dbReference type="AlphaFoldDB" id="A0A0L0ES46"/>
<feature type="chain" id="PRO_5005538252" description="Putative auto-transporter adhesin head GIN domain-containing protein" evidence="1">
    <location>
        <begin position="23"/>
        <end position="179"/>
    </location>
</feature>
<evidence type="ECO:0000313" key="4">
    <source>
        <dbReference type="Proteomes" id="UP000036850"/>
    </source>
</evidence>
<dbReference type="Proteomes" id="UP000036850">
    <property type="component" value="Unassembled WGS sequence"/>
</dbReference>
<accession>A0A0L0ES46</accession>
<dbReference type="OrthoDB" id="6314720at2"/>
<protein>
    <recommendedName>
        <fullName evidence="2">Putative auto-transporter adhesin head GIN domain-containing protein</fullName>
    </recommendedName>
</protein>
<dbReference type="PATRIC" id="fig|43658.6.peg.5533"/>
<dbReference type="EMBL" id="LFZX01000084">
    <property type="protein sequence ID" value="KNC67236.1"/>
    <property type="molecule type" value="Genomic_DNA"/>
</dbReference>
<evidence type="ECO:0000259" key="2">
    <source>
        <dbReference type="Pfam" id="PF10988"/>
    </source>
</evidence>
<name>A0A0L0ES46_9GAMM</name>
<proteinExistence type="predicted"/>
<organism evidence="3 4">
    <name type="scientific">Pseudoalteromonas rubra</name>
    <dbReference type="NCBI Taxonomy" id="43658"/>
    <lineage>
        <taxon>Bacteria</taxon>
        <taxon>Pseudomonadati</taxon>
        <taxon>Pseudomonadota</taxon>
        <taxon>Gammaproteobacteria</taxon>
        <taxon>Alteromonadales</taxon>
        <taxon>Pseudoalteromonadaceae</taxon>
        <taxon>Pseudoalteromonas</taxon>
    </lineage>
</organism>
<reference evidence="4" key="1">
    <citation type="submission" date="2015-07" db="EMBL/GenBank/DDBJ databases">
        <title>Draft genome sequence of a Pseudoalteromonas rubra strain, OCN096, isolated from Kaneohe Bay, Oahu, Hawaii.</title>
        <authorList>
            <person name="Beurmann S."/>
            <person name="Ushijima B."/>
            <person name="Belcaid M."/>
            <person name="Callahan S.M."/>
            <person name="Aeby G.S."/>
        </authorList>
    </citation>
    <scope>NUCLEOTIDE SEQUENCE [LARGE SCALE GENOMIC DNA]</scope>
    <source>
        <strain evidence="4">OCN096</strain>
    </source>
</reference>
<keyword evidence="1" id="KW-0732">Signal</keyword>